<dbReference type="EMBL" id="NMUF01000035">
    <property type="protein sequence ID" value="RFA96734.1"/>
    <property type="molecule type" value="Genomic_DNA"/>
</dbReference>
<feature type="region of interest" description="Disordered" evidence="1">
    <location>
        <begin position="1"/>
        <end position="24"/>
    </location>
</feature>
<proteinExistence type="predicted"/>
<evidence type="ECO:0000313" key="3">
    <source>
        <dbReference type="EMBL" id="RFA96734.1"/>
    </source>
</evidence>
<dbReference type="Proteomes" id="UP000257123">
    <property type="component" value="Unassembled WGS sequence"/>
</dbReference>
<name>A0A371R0A9_9CREN</name>
<dbReference type="RefSeq" id="WP_116421419.1">
    <property type="nucleotide sequence ID" value="NZ_NMUE01000027.1"/>
</dbReference>
<sequence>MRAYKSKRQNKTRGNSHANAPQGGAGAFKAVAVITVVNTINPTTNAAINAVSANAMSASAVKNSEVKATSTKAGASGTP</sequence>
<feature type="compositionally biased region" description="Polar residues" evidence="1">
    <location>
        <begin position="66"/>
        <end position="79"/>
    </location>
</feature>
<evidence type="ECO:0000313" key="4">
    <source>
        <dbReference type="Proteomes" id="UP000256877"/>
    </source>
</evidence>
<evidence type="ECO:0000313" key="2">
    <source>
        <dbReference type="EMBL" id="RFA95022.1"/>
    </source>
</evidence>
<feature type="region of interest" description="Disordered" evidence="1">
    <location>
        <begin position="59"/>
        <end position="79"/>
    </location>
</feature>
<organism evidence="3 4">
    <name type="scientific">Pyrobaculum aerophilum</name>
    <dbReference type="NCBI Taxonomy" id="13773"/>
    <lineage>
        <taxon>Archaea</taxon>
        <taxon>Thermoproteota</taxon>
        <taxon>Thermoprotei</taxon>
        <taxon>Thermoproteales</taxon>
        <taxon>Thermoproteaceae</taxon>
        <taxon>Pyrobaculum</taxon>
    </lineage>
</organism>
<protein>
    <submittedName>
        <fullName evidence="3">Uncharacterized protein</fullName>
    </submittedName>
</protein>
<feature type="compositionally biased region" description="Basic residues" evidence="1">
    <location>
        <begin position="1"/>
        <end position="11"/>
    </location>
</feature>
<comment type="caution">
    <text evidence="3">The sequence shown here is derived from an EMBL/GenBank/DDBJ whole genome shotgun (WGS) entry which is preliminary data.</text>
</comment>
<reference evidence="4 5" key="1">
    <citation type="submission" date="2017-07" db="EMBL/GenBank/DDBJ databases">
        <title>Draft genome sequence of aerobic hyperthermophilic archaea, Pyrobaculum aerophilum YKB31 and YKB32.</title>
        <authorList>
            <person name="Mochizuki T."/>
            <person name="Berliner A.J."/>
            <person name="Yoshida-Takashima Y."/>
            <person name="Takaki Y."/>
            <person name="Nunoura T."/>
            <person name="Takai K."/>
        </authorList>
    </citation>
    <scope>NUCLEOTIDE SEQUENCE [LARGE SCALE GENOMIC DNA]</scope>
    <source>
        <strain evidence="2 5">YKB31</strain>
        <strain evidence="3 4">YKB32</strain>
    </source>
</reference>
<dbReference type="Proteomes" id="UP000256877">
    <property type="component" value="Unassembled WGS sequence"/>
</dbReference>
<evidence type="ECO:0000313" key="5">
    <source>
        <dbReference type="Proteomes" id="UP000257123"/>
    </source>
</evidence>
<dbReference type="EMBL" id="NMUE01000027">
    <property type="protein sequence ID" value="RFA95022.1"/>
    <property type="molecule type" value="Genomic_DNA"/>
</dbReference>
<accession>A0A371R0A9</accession>
<dbReference type="AlphaFoldDB" id="A0A371R0A9"/>
<evidence type="ECO:0000256" key="1">
    <source>
        <dbReference type="SAM" id="MobiDB-lite"/>
    </source>
</evidence>
<gene>
    <name evidence="2" type="ORF">CGL51_08545</name>
    <name evidence="3" type="ORF">CGL52_10570</name>
</gene>